<dbReference type="AlphaFoldDB" id="A0A3L6R264"/>
<evidence type="ECO:0008006" key="3">
    <source>
        <dbReference type="Google" id="ProtNLM"/>
    </source>
</evidence>
<dbReference type="EMBL" id="PQIB02000010">
    <property type="protein sequence ID" value="RLM93569.1"/>
    <property type="molecule type" value="Genomic_DNA"/>
</dbReference>
<dbReference type="InterPro" id="IPR053197">
    <property type="entry name" value="F-box_SCFL_complex_component"/>
</dbReference>
<dbReference type="STRING" id="4540.A0A3L6R264"/>
<protein>
    <recommendedName>
        <fullName evidence="3">F-box domain-containing protein</fullName>
    </recommendedName>
</protein>
<gene>
    <name evidence="1" type="ORF">C2845_PM08G27960</name>
</gene>
<dbReference type="Gene3D" id="1.20.1280.50">
    <property type="match status" value="1"/>
</dbReference>
<evidence type="ECO:0000313" key="1">
    <source>
        <dbReference type="EMBL" id="RLM93569.1"/>
    </source>
</evidence>
<dbReference type="Proteomes" id="UP000275267">
    <property type="component" value="Unassembled WGS sequence"/>
</dbReference>
<proteinExistence type="predicted"/>
<keyword evidence="2" id="KW-1185">Reference proteome</keyword>
<dbReference type="InterPro" id="IPR036047">
    <property type="entry name" value="F-box-like_dom_sf"/>
</dbReference>
<reference evidence="2" key="1">
    <citation type="journal article" date="2019" name="Nat. Commun.">
        <title>The genome of broomcorn millet.</title>
        <authorList>
            <person name="Zou C."/>
            <person name="Miki D."/>
            <person name="Li D."/>
            <person name="Tang Q."/>
            <person name="Xiao L."/>
            <person name="Rajput S."/>
            <person name="Deng P."/>
            <person name="Jia W."/>
            <person name="Huang R."/>
            <person name="Zhang M."/>
            <person name="Sun Y."/>
            <person name="Hu J."/>
            <person name="Fu X."/>
            <person name="Schnable P.S."/>
            <person name="Li F."/>
            <person name="Zhang H."/>
            <person name="Feng B."/>
            <person name="Zhu X."/>
            <person name="Liu R."/>
            <person name="Schnable J.C."/>
            <person name="Zhu J.-K."/>
            <person name="Zhang H."/>
        </authorList>
    </citation>
    <scope>NUCLEOTIDE SEQUENCE [LARGE SCALE GENOMIC DNA]</scope>
</reference>
<dbReference type="PANTHER" id="PTHR34223:SF44">
    <property type="entry name" value="OS01G0789000 PROTEIN"/>
    <property type="match status" value="1"/>
</dbReference>
<sequence length="186" mass="21779">MESTDDQGMDSGIDWISVPPTEILHNILSLVRIRTVVRMPRLSMRWRQVCEALQFIRLTRREFQHWKAEKFARFVNYLLLLRARVDLHTFQLRWYGPSPLDYNDVRMWVGYAAKHNVKVIDVVLEAYDQDFLPCCVFISPFLQELNLQFGEASHGHVGFVLPHKINLPSLKKLNLSEVEVSQLSLD</sequence>
<name>A0A3L6R264_PANMI</name>
<accession>A0A3L6R264</accession>
<evidence type="ECO:0000313" key="2">
    <source>
        <dbReference type="Proteomes" id="UP000275267"/>
    </source>
</evidence>
<dbReference type="SUPFAM" id="SSF81383">
    <property type="entry name" value="F-box domain"/>
    <property type="match status" value="1"/>
</dbReference>
<comment type="caution">
    <text evidence="1">The sequence shown here is derived from an EMBL/GenBank/DDBJ whole genome shotgun (WGS) entry which is preliminary data.</text>
</comment>
<organism evidence="1 2">
    <name type="scientific">Panicum miliaceum</name>
    <name type="common">Proso millet</name>
    <name type="synonym">Broomcorn millet</name>
    <dbReference type="NCBI Taxonomy" id="4540"/>
    <lineage>
        <taxon>Eukaryota</taxon>
        <taxon>Viridiplantae</taxon>
        <taxon>Streptophyta</taxon>
        <taxon>Embryophyta</taxon>
        <taxon>Tracheophyta</taxon>
        <taxon>Spermatophyta</taxon>
        <taxon>Magnoliopsida</taxon>
        <taxon>Liliopsida</taxon>
        <taxon>Poales</taxon>
        <taxon>Poaceae</taxon>
        <taxon>PACMAD clade</taxon>
        <taxon>Panicoideae</taxon>
        <taxon>Panicodae</taxon>
        <taxon>Paniceae</taxon>
        <taxon>Panicinae</taxon>
        <taxon>Panicum</taxon>
        <taxon>Panicum sect. Panicum</taxon>
    </lineage>
</organism>
<dbReference type="PANTHER" id="PTHR34223">
    <property type="entry name" value="OS11G0201299 PROTEIN"/>
    <property type="match status" value="1"/>
</dbReference>
<dbReference type="OrthoDB" id="633625at2759"/>